<dbReference type="Proteomes" id="UP000324133">
    <property type="component" value="Unassembled WGS sequence"/>
</dbReference>
<dbReference type="Pfam" id="PF00149">
    <property type="entry name" value="Metallophos"/>
    <property type="match status" value="1"/>
</dbReference>
<dbReference type="PANTHER" id="PTHR43143">
    <property type="entry name" value="METALLOPHOSPHOESTERASE, CALCINEURIN SUPERFAMILY"/>
    <property type="match status" value="1"/>
</dbReference>
<dbReference type="InterPro" id="IPR051918">
    <property type="entry name" value="STPP_CPPED1"/>
</dbReference>
<dbReference type="OrthoDB" id="5464520at2"/>
<organism evidence="2 3">
    <name type="scientific">Rufibacter hautae</name>
    <dbReference type="NCBI Taxonomy" id="2595005"/>
    <lineage>
        <taxon>Bacteria</taxon>
        <taxon>Pseudomonadati</taxon>
        <taxon>Bacteroidota</taxon>
        <taxon>Cytophagia</taxon>
        <taxon>Cytophagales</taxon>
        <taxon>Hymenobacteraceae</taxon>
        <taxon>Rufibacter</taxon>
    </lineage>
</organism>
<evidence type="ECO:0000313" key="3">
    <source>
        <dbReference type="Proteomes" id="UP000324133"/>
    </source>
</evidence>
<dbReference type="Gene3D" id="3.60.21.10">
    <property type="match status" value="1"/>
</dbReference>
<dbReference type="PANTHER" id="PTHR43143:SF1">
    <property type="entry name" value="SERINE_THREONINE-PROTEIN PHOSPHATASE CPPED1"/>
    <property type="match status" value="1"/>
</dbReference>
<comment type="caution">
    <text evidence="2">The sequence shown here is derived from an EMBL/GenBank/DDBJ whole genome shotgun (WGS) entry which is preliminary data.</text>
</comment>
<dbReference type="EMBL" id="VKKY01000001">
    <property type="protein sequence ID" value="KAA3440888.1"/>
    <property type="molecule type" value="Genomic_DNA"/>
</dbReference>
<dbReference type="InterPro" id="IPR029052">
    <property type="entry name" value="Metallo-depent_PP-like"/>
</dbReference>
<dbReference type="GO" id="GO:0016787">
    <property type="term" value="F:hydrolase activity"/>
    <property type="evidence" value="ECO:0007669"/>
    <property type="project" value="InterPro"/>
</dbReference>
<keyword evidence="3" id="KW-1185">Reference proteome</keyword>
<dbReference type="AlphaFoldDB" id="A0A5B6TWI2"/>
<proteinExistence type="predicted"/>
<dbReference type="PROSITE" id="PS51257">
    <property type="entry name" value="PROKAR_LIPOPROTEIN"/>
    <property type="match status" value="1"/>
</dbReference>
<evidence type="ECO:0000313" key="2">
    <source>
        <dbReference type="EMBL" id="KAA3440888.1"/>
    </source>
</evidence>
<evidence type="ECO:0000259" key="1">
    <source>
        <dbReference type="Pfam" id="PF00149"/>
    </source>
</evidence>
<feature type="domain" description="Calcineurin-like phosphoesterase" evidence="1">
    <location>
        <begin position="55"/>
        <end position="227"/>
    </location>
</feature>
<dbReference type="SUPFAM" id="SSF56300">
    <property type="entry name" value="Metallo-dependent phosphatases"/>
    <property type="match status" value="1"/>
</dbReference>
<dbReference type="InterPro" id="IPR004843">
    <property type="entry name" value="Calcineurin-like_PHP"/>
</dbReference>
<reference evidence="2 3" key="1">
    <citation type="submission" date="2019-07" db="EMBL/GenBank/DDBJ databases">
        <title>Rufibacter sp. nov., isolated from lake sediment.</title>
        <authorList>
            <person name="Qu J.-H."/>
        </authorList>
    </citation>
    <scope>NUCLEOTIDE SEQUENCE [LARGE SCALE GENOMIC DNA]</scope>
    <source>
        <strain evidence="2 3">NBS58-1</strain>
    </source>
</reference>
<sequence>MKPLPLLFSLPLLFLASCSDLFEYHPNQIRLKPEEKNLTAFYLRQLANQPASDTLRILVMGDTQRFYDEIVDFVHKANSFSDIDFVIHLGDISDFGMSREFRWVHDIMKDLRWPYFTVIGNHDLLGNARKVYAEMYGDLNYSFTYGHTKFVFLDTNGREYGFSGNIPNLDWLGNELRPTAGENWNQAIVVSHIPPFDSDFDPELEMSFHQALASSGRVPLSLHGHRHGWSSEKTYDDDVLYHVTTTVKRRGFTYLKVWDQGYSVEQIAY</sequence>
<protein>
    <submittedName>
        <fullName evidence="2">Metallophosphoesterase</fullName>
    </submittedName>
</protein>
<name>A0A5B6TWI2_9BACT</name>
<gene>
    <name evidence="2" type="ORF">FOA19_06765</name>
</gene>
<accession>A0A5B6TWI2</accession>